<gene>
    <name evidence="1" type="ORF">TNCT_675651</name>
</gene>
<accession>A0A8X6GU67</accession>
<keyword evidence="2" id="KW-1185">Reference proteome</keyword>
<dbReference type="AlphaFoldDB" id="A0A8X6GU67"/>
<name>A0A8X6GU67_TRICU</name>
<dbReference type="Proteomes" id="UP000887116">
    <property type="component" value="Unassembled WGS sequence"/>
</dbReference>
<reference evidence="1" key="1">
    <citation type="submission" date="2020-07" db="EMBL/GenBank/DDBJ databases">
        <title>Multicomponent nature underlies the extraordinary mechanical properties of spider dragline silk.</title>
        <authorList>
            <person name="Kono N."/>
            <person name="Nakamura H."/>
            <person name="Mori M."/>
            <person name="Yoshida Y."/>
            <person name="Ohtoshi R."/>
            <person name="Malay A.D."/>
            <person name="Moran D.A.P."/>
            <person name="Tomita M."/>
            <person name="Numata K."/>
            <person name="Arakawa K."/>
        </authorList>
    </citation>
    <scope>NUCLEOTIDE SEQUENCE</scope>
</reference>
<dbReference type="EMBL" id="BMAO01006757">
    <property type="protein sequence ID" value="GFR11338.1"/>
    <property type="molecule type" value="Genomic_DNA"/>
</dbReference>
<evidence type="ECO:0000313" key="1">
    <source>
        <dbReference type="EMBL" id="GFR11338.1"/>
    </source>
</evidence>
<sequence length="79" mass="9020">MHYAICKTMRTSYCTCDTVNCQTVTLQLERINSYTCCSVEFVEIKTGRTLRSSSINLEQPCENSLTQLYTALRGEHFSP</sequence>
<comment type="caution">
    <text evidence="1">The sequence shown here is derived from an EMBL/GenBank/DDBJ whole genome shotgun (WGS) entry which is preliminary data.</text>
</comment>
<evidence type="ECO:0000313" key="2">
    <source>
        <dbReference type="Proteomes" id="UP000887116"/>
    </source>
</evidence>
<organism evidence="1 2">
    <name type="scientific">Trichonephila clavata</name>
    <name type="common">Joro spider</name>
    <name type="synonym">Nephila clavata</name>
    <dbReference type="NCBI Taxonomy" id="2740835"/>
    <lineage>
        <taxon>Eukaryota</taxon>
        <taxon>Metazoa</taxon>
        <taxon>Ecdysozoa</taxon>
        <taxon>Arthropoda</taxon>
        <taxon>Chelicerata</taxon>
        <taxon>Arachnida</taxon>
        <taxon>Araneae</taxon>
        <taxon>Araneomorphae</taxon>
        <taxon>Entelegynae</taxon>
        <taxon>Araneoidea</taxon>
        <taxon>Nephilidae</taxon>
        <taxon>Trichonephila</taxon>
    </lineage>
</organism>
<protein>
    <submittedName>
        <fullName evidence="1">Uncharacterized protein</fullName>
    </submittedName>
</protein>
<proteinExistence type="predicted"/>